<sequence length="333" mass="36524">MNKTRITSIDVARYAGVSPSAVSRTYSAPNKVSQATRSKVLAAADALGYRPNALARALVNSRRQGSGIVAVVMGEFDNPFQPWLFHLLTQALQQHGLVPMLVSVTEHDDIRARLQQALSWQVEAAIISAGSLSRETTERCLELSLPMVLMGREDQRETVTAVLSDNRLAGELAADHLMSQGLTRLAYIAGRRDGQASLERLAGFRQRLLSRGLPEPIVADNPDYAYHSGYRAMCWLRQQHPAVEGVFCACDALAFGALDALRLNDGPVCNVPVCKVVGCDDTPQAAWEGYRLTTVRQPVEQLVEHVIRHLQRGLSGEAQHGDTVRIKPTLIVR</sequence>
<dbReference type="SMART" id="SM00354">
    <property type="entry name" value="HTH_LACI"/>
    <property type="match status" value="1"/>
</dbReference>
<name>A0A5B8IAL0_9GAMM</name>
<dbReference type="OrthoDB" id="6619319at2"/>
<dbReference type="InterPro" id="IPR046335">
    <property type="entry name" value="LacI/GalR-like_sensor"/>
</dbReference>
<dbReference type="CDD" id="cd01392">
    <property type="entry name" value="HTH_LacI"/>
    <property type="match status" value="1"/>
</dbReference>
<dbReference type="KEGG" id="dic:Dpoa569_0003148"/>
<dbReference type="GO" id="GO:0000976">
    <property type="term" value="F:transcription cis-regulatory region binding"/>
    <property type="evidence" value="ECO:0007669"/>
    <property type="project" value="TreeGrafter"/>
</dbReference>
<dbReference type="InterPro" id="IPR000843">
    <property type="entry name" value="HTH_LacI"/>
</dbReference>
<keyword evidence="1" id="KW-0805">Transcription regulation</keyword>
<dbReference type="STRING" id="568768.GCA_000406125_00798"/>
<evidence type="ECO:0000313" key="5">
    <source>
        <dbReference type="EMBL" id="QDX31163.1"/>
    </source>
</evidence>
<accession>A0A5B8IAL0</accession>
<reference evidence="5 6" key="1">
    <citation type="journal article" date="2019" name="Environ. Microbiol.">
        <title>The phytopathogenic nature of Dickeya aquatica 174/2 and the dynamic early evolution of Dickeya pathogenicity.</title>
        <authorList>
            <person name="Duprey A."/>
            <person name="Taib N."/>
            <person name="Leonard S."/>
            <person name="Garin T."/>
            <person name="Flandrois J.P."/>
            <person name="Nasser W."/>
            <person name="Brochier-Armanet C."/>
            <person name="Reverchon S."/>
        </authorList>
    </citation>
    <scope>NUCLEOTIDE SEQUENCE [LARGE SCALE GENOMIC DNA]</scope>
    <source>
        <strain evidence="5 6">NCPPB 569</strain>
    </source>
</reference>
<dbReference type="PROSITE" id="PS50932">
    <property type="entry name" value="HTH_LACI_2"/>
    <property type="match status" value="1"/>
</dbReference>
<dbReference type="InterPro" id="IPR028082">
    <property type="entry name" value="Peripla_BP_I"/>
</dbReference>
<keyword evidence="6" id="KW-1185">Reference proteome</keyword>
<dbReference type="EMBL" id="CP042220">
    <property type="protein sequence ID" value="QDX31163.1"/>
    <property type="molecule type" value="Genomic_DNA"/>
</dbReference>
<dbReference type="CDD" id="cd06278">
    <property type="entry name" value="PBP1_LacI-like"/>
    <property type="match status" value="1"/>
</dbReference>
<dbReference type="Proteomes" id="UP000320591">
    <property type="component" value="Chromosome"/>
</dbReference>
<evidence type="ECO:0000259" key="4">
    <source>
        <dbReference type="PROSITE" id="PS50932"/>
    </source>
</evidence>
<dbReference type="AlphaFoldDB" id="A0A5B8IAL0"/>
<dbReference type="GO" id="GO:0003700">
    <property type="term" value="F:DNA-binding transcription factor activity"/>
    <property type="evidence" value="ECO:0007669"/>
    <property type="project" value="TreeGrafter"/>
</dbReference>
<evidence type="ECO:0000313" key="6">
    <source>
        <dbReference type="Proteomes" id="UP000320591"/>
    </source>
</evidence>
<keyword evidence="3" id="KW-0804">Transcription</keyword>
<dbReference type="RefSeq" id="WP_042868818.1">
    <property type="nucleotide sequence ID" value="NZ_CM001975.1"/>
</dbReference>
<dbReference type="PANTHER" id="PTHR30146">
    <property type="entry name" value="LACI-RELATED TRANSCRIPTIONAL REPRESSOR"/>
    <property type="match status" value="1"/>
</dbReference>
<dbReference type="InterPro" id="IPR010982">
    <property type="entry name" value="Lambda_DNA-bd_dom_sf"/>
</dbReference>
<proteinExistence type="predicted"/>
<feature type="domain" description="HTH lacI-type" evidence="4">
    <location>
        <begin position="6"/>
        <end position="60"/>
    </location>
</feature>
<dbReference type="Gene3D" id="3.40.50.2300">
    <property type="match status" value="2"/>
</dbReference>
<gene>
    <name evidence="5" type="ORF">Dpoa569_0003148</name>
</gene>
<dbReference type="SUPFAM" id="SSF53822">
    <property type="entry name" value="Periplasmic binding protein-like I"/>
    <property type="match status" value="1"/>
</dbReference>
<dbReference type="Gene3D" id="1.10.260.40">
    <property type="entry name" value="lambda repressor-like DNA-binding domains"/>
    <property type="match status" value="1"/>
</dbReference>
<evidence type="ECO:0000256" key="1">
    <source>
        <dbReference type="ARBA" id="ARBA00023015"/>
    </source>
</evidence>
<evidence type="ECO:0000256" key="3">
    <source>
        <dbReference type="ARBA" id="ARBA00023163"/>
    </source>
</evidence>
<dbReference type="PANTHER" id="PTHR30146:SF109">
    <property type="entry name" value="HTH-TYPE TRANSCRIPTIONAL REGULATOR GALS"/>
    <property type="match status" value="1"/>
</dbReference>
<dbReference type="Pfam" id="PF00356">
    <property type="entry name" value="LacI"/>
    <property type="match status" value="1"/>
</dbReference>
<protein>
    <submittedName>
        <fullName evidence="5">LacI family DNA-binding transcriptional regulator</fullName>
    </submittedName>
</protein>
<keyword evidence="2 5" id="KW-0238">DNA-binding</keyword>
<evidence type="ECO:0000256" key="2">
    <source>
        <dbReference type="ARBA" id="ARBA00023125"/>
    </source>
</evidence>
<organism evidence="5 6">
    <name type="scientific">Dickeya poaceiphila</name>
    <dbReference type="NCBI Taxonomy" id="568768"/>
    <lineage>
        <taxon>Bacteria</taxon>
        <taxon>Pseudomonadati</taxon>
        <taxon>Pseudomonadota</taxon>
        <taxon>Gammaproteobacteria</taxon>
        <taxon>Enterobacterales</taxon>
        <taxon>Pectobacteriaceae</taxon>
        <taxon>Dickeya</taxon>
    </lineage>
</organism>
<dbReference type="Pfam" id="PF13377">
    <property type="entry name" value="Peripla_BP_3"/>
    <property type="match status" value="1"/>
</dbReference>
<dbReference type="SUPFAM" id="SSF47413">
    <property type="entry name" value="lambda repressor-like DNA-binding domains"/>
    <property type="match status" value="1"/>
</dbReference>